<dbReference type="AlphaFoldDB" id="A0A0U1DBS4"/>
<accession>A0A0U1DBS4</accession>
<feature type="transmembrane region" description="Helical" evidence="1">
    <location>
        <begin position="31"/>
        <end position="55"/>
    </location>
</feature>
<proteinExistence type="predicted"/>
<evidence type="ECO:0000313" key="2">
    <source>
        <dbReference type="EMBL" id="CQD12223.1"/>
    </source>
</evidence>
<evidence type="ECO:0000313" key="3">
    <source>
        <dbReference type="Proteomes" id="UP000182227"/>
    </source>
</evidence>
<keyword evidence="1" id="KW-0472">Membrane</keyword>
<dbReference type="EMBL" id="CTEF01000001">
    <property type="protein sequence ID" value="CQD12223.1"/>
    <property type="molecule type" value="Genomic_DNA"/>
</dbReference>
<reference evidence="2 3" key="1">
    <citation type="submission" date="2015-03" db="EMBL/GenBank/DDBJ databases">
        <authorList>
            <person name="Murphy D."/>
        </authorList>
    </citation>
    <scope>NUCLEOTIDE SEQUENCE [LARGE SCALE GENOMIC DNA]</scope>
    <source>
        <strain evidence="2 3">D16</strain>
    </source>
</reference>
<evidence type="ECO:0000256" key="1">
    <source>
        <dbReference type="SAM" id="Phobius"/>
    </source>
</evidence>
<keyword evidence="1" id="KW-1133">Transmembrane helix</keyword>
<dbReference type="Proteomes" id="UP000182227">
    <property type="component" value="Unassembled WGS sequence"/>
</dbReference>
<protein>
    <recommendedName>
        <fullName evidence="4">Transmembrane protein</fullName>
    </recommendedName>
</protein>
<sequence length="322" mass="36395">MSAPSEYSYGLTSIGHDCAVNGRRLRFVDRILYWLDWFGPFVYLGVGIYMCWLAIRWIPSTPMPDQLFTWLLLVIGLVCLRLSYKGFLEVRDAELLYPSSDQDPDDKPEWRHPLTPELREQLLSMFSLLKAAGIIGADEVTDEEVVECAEHTDVFEDMDIHSVSMVLEPLADEREPPLDHFTFFTDQAGPYDDDVFEIVGEFARISGYDGPLRQISCDMTGDYPDPYDVSSVPNAVIEFALGTTRHSLPVTMYRKYLPSGLIEQLAPIFTPPDSAEQFYVSWVATNLQITYTTPAQIEKFNAAVGPEPTWVPIEHTSCSPEG</sequence>
<feature type="transmembrane region" description="Helical" evidence="1">
    <location>
        <begin position="67"/>
        <end position="84"/>
    </location>
</feature>
<evidence type="ECO:0008006" key="4">
    <source>
        <dbReference type="Google" id="ProtNLM"/>
    </source>
</evidence>
<organism evidence="2 3">
    <name type="scientific">Mycolicibacterium conceptionense</name>
    <dbReference type="NCBI Taxonomy" id="451644"/>
    <lineage>
        <taxon>Bacteria</taxon>
        <taxon>Bacillati</taxon>
        <taxon>Actinomycetota</taxon>
        <taxon>Actinomycetes</taxon>
        <taxon>Mycobacteriales</taxon>
        <taxon>Mycobacteriaceae</taxon>
        <taxon>Mycolicibacterium</taxon>
    </lineage>
</organism>
<gene>
    <name evidence="2" type="ORF">BN970_02505</name>
</gene>
<name>A0A0U1DBS4_9MYCO</name>
<keyword evidence="1" id="KW-0812">Transmembrane</keyword>